<accession>L7LAI4</accession>
<dbReference type="STRING" id="1121927.GOHSU_31_00110"/>
<dbReference type="EMBL" id="BANT01000031">
    <property type="protein sequence ID" value="GAC58150.1"/>
    <property type="molecule type" value="Genomic_DNA"/>
</dbReference>
<dbReference type="PROSITE" id="PS50206">
    <property type="entry name" value="RHODANESE_3"/>
    <property type="match status" value="1"/>
</dbReference>
<proteinExistence type="predicted"/>
<dbReference type="Gene3D" id="3.40.250.10">
    <property type="entry name" value="Rhodanese-like domain"/>
    <property type="match status" value="1"/>
</dbReference>
<reference evidence="2 3" key="1">
    <citation type="submission" date="2012-12" db="EMBL/GenBank/DDBJ databases">
        <title>Whole genome shotgun sequence of Gordonia hirsuta NBRC 16056.</title>
        <authorList>
            <person name="Isaki-Nakamura S."/>
            <person name="Hosoyama A."/>
            <person name="Tsuchikane K."/>
            <person name="Katsumata H."/>
            <person name="Baba S."/>
            <person name="Yamazaki S."/>
            <person name="Fujita N."/>
        </authorList>
    </citation>
    <scope>NUCLEOTIDE SEQUENCE [LARGE SCALE GENOMIC DNA]</scope>
    <source>
        <strain evidence="2 3">NBRC 16056</strain>
    </source>
</reference>
<dbReference type="InterPro" id="IPR036873">
    <property type="entry name" value="Rhodanese-like_dom_sf"/>
</dbReference>
<dbReference type="CDD" id="cd00158">
    <property type="entry name" value="RHOD"/>
    <property type="match status" value="1"/>
</dbReference>
<evidence type="ECO:0000313" key="3">
    <source>
        <dbReference type="Proteomes" id="UP000053405"/>
    </source>
</evidence>
<dbReference type="PROSITE" id="PS51257">
    <property type="entry name" value="PROKAR_LIPOPROTEIN"/>
    <property type="match status" value="1"/>
</dbReference>
<dbReference type="InterPro" id="IPR052367">
    <property type="entry name" value="Thiosulfate_ST/Rhodanese-like"/>
</dbReference>
<dbReference type="PANTHER" id="PTHR45431:SF3">
    <property type="entry name" value="RHODANESE-LIKE DOMAIN-CONTAINING PROTEIN 15, CHLOROPLASTIC"/>
    <property type="match status" value="1"/>
</dbReference>
<name>L7LAI4_9ACTN</name>
<gene>
    <name evidence="2" type="ORF">GOHSU_31_00110</name>
</gene>
<comment type="caution">
    <text evidence="2">The sequence shown here is derived from an EMBL/GenBank/DDBJ whole genome shotgun (WGS) entry which is preliminary data.</text>
</comment>
<dbReference type="PANTHER" id="PTHR45431">
    <property type="entry name" value="RHODANESE-LIKE DOMAIN-CONTAINING PROTEIN 15, CHLOROPLASTIC"/>
    <property type="match status" value="1"/>
</dbReference>
<keyword evidence="3" id="KW-1185">Reference proteome</keyword>
<feature type="domain" description="Rhodanese" evidence="1">
    <location>
        <begin position="46"/>
        <end position="135"/>
    </location>
</feature>
<organism evidence="2 3">
    <name type="scientific">Gordonia hirsuta DSM 44140 = NBRC 16056</name>
    <dbReference type="NCBI Taxonomy" id="1121927"/>
    <lineage>
        <taxon>Bacteria</taxon>
        <taxon>Bacillati</taxon>
        <taxon>Actinomycetota</taxon>
        <taxon>Actinomycetes</taxon>
        <taxon>Mycobacteriales</taxon>
        <taxon>Gordoniaceae</taxon>
        <taxon>Gordonia</taxon>
    </lineage>
</organism>
<evidence type="ECO:0000259" key="1">
    <source>
        <dbReference type="PROSITE" id="PS50206"/>
    </source>
</evidence>
<dbReference type="AlphaFoldDB" id="L7LAI4"/>
<dbReference type="SMART" id="SM00450">
    <property type="entry name" value="RHOD"/>
    <property type="match status" value="1"/>
</dbReference>
<dbReference type="Proteomes" id="UP000053405">
    <property type="component" value="Unassembled WGS sequence"/>
</dbReference>
<dbReference type="Pfam" id="PF00581">
    <property type="entry name" value="Rhodanese"/>
    <property type="match status" value="1"/>
</dbReference>
<protein>
    <recommendedName>
        <fullName evidence="1">Rhodanese domain-containing protein</fullName>
    </recommendedName>
</protein>
<sequence length="137" mass="14348">MSDFRREAPDMTVFRRFDGLLAALLLGIAVLAGCSTPAEQDPAAALGPDTTVIDVRTPAEFAQGHLTGAMNIDLQSAAFDQEIGRLDRSGSYLVYCRSGNRSAYAAQVMSSMGFTDVRDAGSLGDAGTLTGLAIVAE</sequence>
<dbReference type="InterPro" id="IPR001763">
    <property type="entry name" value="Rhodanese-like_dom"/>
</dbReference>
<dbReference type="eggNOG" id="COG0607">
    <property type="taxonomic scope" value="Bacteria"/>
</dbReference>
<evidence type="ECO:0000313" key="2">
    <source>
        <dbReference type="EMBL" id="GAC58150.1"/>
    </source>
</evidence>
<dbReference type="SUPFAM" id="SSF52821">
    <property type="entry name" value="Rhodanese/Cell cycle control phosphatase"/>
    <property type="match status" value="1"/>
</dbReference>